<sequence length="538" mass="60192">MGTYGLYSNNHRPSPIQVNKLCAEKIGDVANTYRLIFRYQGFRRESAEHRRCVVLYSSHEAEMWRSTVFPENENSDQSISEDDDLSEELVEDHVSLGNPAEKKGEVQILSQLDMLRDANEVIHERNQTSLLCTRQIDTCVEDDVEFPNFVNKDEITCILGEASACDSDEEILFKNQGTGDCMQLSTSFTSEADNDNYQNINPFTSGGNRKGVCTWLAENADINVTDNCASFHSLSSKLKRSSKGGQGKAKHKFSIRTLSHNDNLNKDSSDVYESHTSVKEKEMDGMTNSMTPARFPISHTHSSTSVAELLLRVQDEHDLPEGSTINVALYDKTKGQSKERAVKRRVLSTDHSDIDDDPDCLDSDSSEDNEYNHQIQELIMPESKQKTIADQFHEALGAASTNEDDPVYAAPQRTGFGLFGKLKRVMQSEKEKDSIFLNKLCNEDEAGCLDVKILSKTLEGKLTVCLCSSVEDDESSTSIDNNLSIVKRKNTTIIFSSRVCSDVELDVGTLVRIHPPWKEVSIKGKDETAILSTYFSQI</sequence>
<keyword evidence="4" id="KW-1185">Reference proteome</keyword>
<reference evidence="3" key="2">
    <citation type="submission" date="2017-02" db="EMBL/GenBank/DDBJ databases">
        <title>Sunflower complete genome.</title>
        <authorList>
            <person name="Langlade N."/>
            <person name="Munos S."/>
        </authorList>
    </citation>
    <scope>NUCLEOTIDE SEQUENCE [LARGE SCALE GENOMIC DNA]</scope>
    <source>
        <tissue evidence="3">Leaves</tissue>
    </source>
</reference>
<dbReference type="PANTHER" id="PTHR35686">
    <property type="entry name" value="KINETOCHORE PROTEIN"/>
    <property type="match status" value="1"/>
</dbReference>
<feature type="region of interest" description="Disordered" evidence="1">
    <location>
        <begin position="345"/>
        <end position="370"/>
    </location>
</feature>
<feature type="compositionally biased region" description="Acidic residues" evidence="1">
    <location>
        <begin position="353"/>
        <end position="369"/>
    </location>
</feature>
<dbReference type="AlphaFoldDB" id="A0A251TG54"/>
<evidence type="ECO:0000313" key="2">
    <source>
        <dbReference type="EMBL" id="KAF5785182.1"/>
    </source>
</evidence>
<reference evidence="2 4" key="1">
    <citation type="journal article" date="2017" name="Nature">
        <title>The sunflower genome provides insights into oil metabolism, flowering and Asterid evolution.</title>
        <authorList>
            <person name="Badouin H."/>
            <person name="Gouzy J."/>
            <person name="Grassa C.J."/>
            <person name="Murat F."/>
            <person name="Staton S.E."/>
            <person name="Cottret L."/>
            <person name="Lelandais-Briere C."/>
            <person name="Owens G.L."/>
            <person name="Carrere S."/>
            <person name="Mayjonade B."/>
            <person name="Legrand L."/>
            <person name="Gill N."/>
            <person name="Kane N.C."/>
            <person name="Bowers J.E."/>
            <person name="Hubner S."/>
            <person name="Bellec A."/>
            <person name="Berard A."/>
            <person name="Berges H."/>
            <person name="Blanchet N."/>
            <person name="Boniface M.C."/>
            <person name="Brunel D."/>
            <person name="Catrice O."/>
            <person name="Chaidir N."/>
            <person name="Claudel C."/>
            <person name="Donnadieu C."/>
            <person name="Faraut T."/>
            <person name="Fievet G."/>
            <person name="Helmstetter N."/>
            <person name="King M."/>
            <person name="Knapp S.J."/>
            <person name="Lai Z."/>
            <person name="Le Paslier M.C."/>
            <person name="Lippi Y."/>
            <person name="Lorenzon L."/>
            <person name="Mandel J.R."/>
            <person name="Marage G."/>
            <person name="Marchand G."/>
            <person name="Marquand E."/>
            <person name="Bret-Mestries E."/>
            <person name="Morien E."/>
            <person name="Nambeesan S."/>
            <person name="Nguyen T."/>
            <person name="Pegot-Espagnet P."/>
            <person name="Pouilly N."/>
            <person name="Raftis F."/>
            <person name="Sallet E."/>
            <person name="Schiex T."/>
            <person name="Thomas J."/>
            <person name="Vandecasteele C."/>
            <person name="Vares D."/>
            <person name="Vear F."/>
            <person name="Vautrin S."/>
            <person name="Crespi M."/>
            <person name="Mangin B."/>
            <person name="Burke J.M."/>
            <person name="Salse J."/>
            <person name="Munos S."/>
            <person name="Vincourt P."/>
            <person name="Rieseberg L.H."/>
            <person name="Langlade N.B."/>
        </authorList>
    </citation>
    <scope>NUCLEOTIDE SEQUENCE [LARGE SCALE GENOMIC DNA]</scope>
    <source>
        <strain evidence="4">cv. SF193</strain>
        <tissue evidence="2">Leaves</tissue>
    </source>
</reference>
<reference evidence="2" key="3">
    <citation type="submission" date="2020-06" db="EMBL/GenBank/DDBJ databases">
        <title>Helianthus annuus Genome sequencing and assembly Release 2.</title>
        <authorList>
            <person name="Gouzy J."/>
            <person name="Langlade N."/>
            <person name="Munos S."/>
        </authorList>
    </citation>
    <scope>NUCLEOTIDE SEQUENCE</scope>
    <source>
        <tissue evidence="2">Leaves</tissue>
    </source>
</reference>
<evidence type="ECO:0000313" key="4">
    <source>
        <dbReference type="Proteomes" id="UP000215914"/>
    </source>
</evidence>
<accession>A0A251TG54</accession>
<dbReference type="EMBL" id="CM007899">
    <property type="protein sequence ID" value="OTG10110.1"/>
    <property type="molecule type" value="Genomic_DNA"/>
</dbReference>
<gene>
    <name evidence="3" type="ORF">HannXRQ_Chr10g0283971</name>
    <name evidence="2" type="ORF">HanXRQr2_Chr10g0425561</name>
</gene>
<dbReference type="EMBL" id="MNCJ02000325">
    <property type="protein sequence ID" value="KAF5785182.1"/>
    <property type="molecule type" value="Genomic_DNA"/>
</dbReference>
<dbReference type="InParanoid" id="A0A251TG54"/>
<protein>
    <submittedName>
        <fullName evidence="3">Uncharacterized protein</fullName>
    </submittedName>
</protein>
<evidence type="ECO:0000256" key="1">
    <source>
        <dbReference type="SAM" id="MobiDB-lite"/>
    </source>
</evidence>
<organism evidence="3 4">
    <name type="scientific">Helianthus annuus</name>
    <name type="common">Common sunflower</name>
    <dbReference type="NCBI Taxonomy" id="4232"/>
    <lineage>
        <taxon>Eukaryota</taxon>
        <taxon>Viridiplantae</taxon>
        <taxon>Streptophyta</taxon>
        <taxon>Embryophyta</taxon>
        <taxon>Tracheophyta</taxon>
        <taxon>Spermatophyta</taxon>
        <taxon>Magnoliopsida</taxon>
        <taxon>eudicotyledons</taxon>
        <taxon>Gunneridae</taxon>
        <taxon>Pentapetalae</taxon>
        <taxon>asterids</taxon>
        <taxon>campanulids</taxon>
        <taxon>Asterales</taxon>
        <taxon>Asteraceae</taxon>
        <taxon>Asteroideae</taxon>
        <taxon>Heliantheae alliance</taxon>
        <taxon>Heliantheae</taxon>
        <taxon>Helianthus</taxon>
    </lineage>
</organism>
<dbReference type="Proteomes" id="UP000215914">
    <property type="component" value="Chromosome 10"/>
</dbReference>
<dbReference type="PANTHER" id="PTHR35686:SF1">
    <property type="entry name" value="KINETOCHORE PROTEIN"/>
    <property type="match status" value="1"/>
</dbReference>
<proteinExistence type="predicted"/>
<dbReference type="Gramene" id="mRNA:HanXRQr2_Chr10g0425561">
    <property type="protein sequence ID" value="mRNA:HanXRQr2_Chr10g0425561"/>
    <property type="gene ID" value="HanXRQr2_Chr10g0425561"/>
</dbReference>
<dbReference type="FunCoup" id="A0A251TG54">
    <property type="interactions" value="1484"/>
</dbReference>
<dbReference type="OMA" id="CNEDEAG"/>
<evidence type="ECO:0000313" key="3">
    <source>
        <dbReference type="EMBL" id="OTG10110.1"/>
    </source>
</evidence>
<name>A0A251TG54_HELAN</name>